<evidence type="ECO:0000256" key="3">
    <source>
        <dbReference type="ARBA" id="ARBA00022679"/>
    </source>
</evidence>
<feature type="transmembrane region" description="Helical" evidence="8">
    <location>
        <begin position="135"/>
        <end position="155"/>
    </location>
</feature>
<feature type="transmembrane region" description="Helical" evidence="8">
    <location>
        <begin position="297"/>
        <end position="318"/>
    </location>
</feature>
<evidence type="ECO:0000256" key="2">
    <source>
        <dbReference type="ARBA" id="ARBA00022475"/>
    </source>
</evidence>
<evidence type="ECO:0000313" key="10">
    <source>
        <dbReference type="Proteomes" id="UP000186400"/>
    </source>
</evidence>
<feature type="transmembrane region" description="Helical" evidence="8">
    <location>
        <begin position="191"/>
        <end position="209"/>
    </location>
</feature>
<keyword evidence="3 9" id="KW-0808">Transferase</keyword>
<keyword evidence="5 8" id="KW-1133">Transmembrane helix</keyword>
<dbReference type="InterPro" id="IPR000715">
    <property type="entry name" value="Glycosyl_transferase_4"/>
</dbReference>
<comment type="cofactor">
    <cofactor evidence="7">
        <name>Mg(2+)</name>
        <dbReference type="ChEBI" id="CHEBI:18420"/>
    </cofactor>
</comment>
<feature type="binding site" evidence="7">
    <location>
        <position position="160"/>
    </location>
    <ligand>
        <name>Mg(2+)</name>
        <dbReference type="ChEBI" id="CHEBI:18420"/>
    </ligand>
</feature>
<feature type="transmembrane region" description="Helical" evidence="8">
    <location>
        <begin position="109"/>
        <end position="129"/>
    </location>
</feature>
<comment type="subcellular location">
    <subcellularLocation>
        <location evidence="1">Cell membrane</location>
        <topology evidence="1">Multi-pass membrane protein</topology>
    </subcellularLocation>
</comment>
<dbReference type="STRING" id="159291.SAMN05920897_10714"/>
<evidence type="ECO:0000256" key="7">
    <source>
        <dbReference type="PIRSR" id="PIRSR600715-1"/>
    </source>
</evidence>
<dbReference type="InterPro" id="IPR018480">
    <property type="entry name" value="PNAcMuramoyl-5peptid_Trfase_CS"/>
</dbReference>
<organism evidence="9 10">
    <name type="scientific">Alkalispirochaeta americana</name>
    <dbReference type="NCBI Taxonomy" id="159291"/>
    <lineage>
        <taxon>Bacteria</taxon>
        <taxon>Pseudomonadati</taxon>
        <taxon>Spirochaetota</taxon>
        <taxon>Spirochaetia</taxon>
        <taxon>Spirochaetales</taxon>
        <taxon>Spirochaetaceae</taxon>
        <taxon>Alkalispirochaeta</taxon>
    </lineage>
</organism>
<keyword evidence="6 8" id="KW-0472">Membrane</keyword>
<evidence type="ECO:0000256" key="5">
    <source>
        <dbReference type="ARBA" id="ARBA00022989"/>
    </source>
</evidence>
<feature type="transmembrane region" description="Helical" evidence="8">
    <location>
        <begin position="242"/>
        <end position="266"/>
    </location>
</feature>
<evidence type="ECO:0000256" key="4">
    <source>
        <dbReference type="ARBA" id="ARBA00022692"/>
    </source>
</evidence>
<reference evidence="9 10" key="1">
    <citation type="submission" date="2017-01" db="EMBL/GenBank/DDBJ databases">
        <authorList>
            <person name="Mah S.A."/>
            <person name="Swanson W.J."/>
            <person name="Moy G.W."/>
            <person name="Vacquier V.D."/>
        </authorList>
    </citation>
    <scope>NUCLEOTIDE SEQUENCE [LARGE SCALE GENOMIC DNA]</scope>
    <source>
        <strain evidence="9 10">ASpG1</strain>
    </source>
</reference>
<evidence type="ECO:0000313" key="9">
    <source>
        <dbReference type="EMBL" id="SIQ32156.1"/>
    </source>
</evidence>
<dbReference type="GO" id="GO:0071555">
    <property type="term" value="P:cell wall organization"/>
    <property type="evidence" value="ECO:0007669"/>
    <property type="project" value="TreeGrafter"/>
</dbReference>
<dbReference type="Pfam" id="PF00953">
    <property type="entry name" value="Glycos_transf_4"/>
    <property type="match status" value="1"/>
</dbReference>
<dbReference type="PANTHER" id="PTHR22926">
    <property type="entry name" value="PHOSPHO-N-ACETYLMURAMOYL-PENTAPEPTIDE-TRANSFERASE"/>
    <property type="match status" value="1"/>
</dbReference>
<dbReference type="PROSITE" id="PS01348">
    <property type="entry name" value="MRAY_2"/>
    <property type="match status" value="1"/>
</dbReference>
<dbReference type="GO" id="GO:0009103">
    <property type="term" value="P:lipopolysaccharide biosynthetic process"/>
    <property type="evidence" value="ECO:0007669"/>
    <property type="project" value="TreeGrafter"/>
</dbReference>
<dbReference type="GO" id="GO:0016780">
    <property type="term" value="F:phosphotransferase activity, for other substituted phosphate groups"/>
    <property type="evidence" value="ECO:0007669"/>
    <property type="project" value="InterPro"/>
</dbReference>
<feature type="transmembrane region" description="Helical" evidence="8">
    <location>
        <begin position="77"/>
        <end position="97"/>
    </location>
</feature>
<evidence type="ECO:0000256" key="8">
    <source>
        <dbReference type="SAM" id="Phobius"/>
    </source>
</evidence>
<proteinExistence type="predicted"/>
<dbReference type="Proteomes" id="UP000186400">
    <property type="component" value="Unassembled WGS sequence"/>
</dbReference>
<keyword evidence="4 8" id="KW-0812">Transmembrane</keyword>
<feature type="transmembrane region" description="Helical" evidence="8">
    <location>
        <begin position="324"/>
        <end position="342"/>
    </location>
</feature>
<accession>A0A1N6RTR9</accession>
<dbReference type="EMBL" id="FTMS01000007">
    <property type="protein sequence ID" value="SIQ32156.1"/>
    <property type="molecule type" value="Genomic_DNA"/>
</dbReference>
<name>A0A1N6RTR9_9SPIO</name>
<feature type="transmembrane region" description="Helical" evidence="8">
    <location>
        <begin position="216"/>
        <end position="236"/>
    </location>
</feature>
<feature type="transmembrane region" description="Helical" evidence="8">
    <location>
        <begin position="46"/>
        <end position="71"/>
    </location>
</feature>
<dbReference type="CDD" id="cd06853">
    <property type="entry name" value="GT_WecA_like"/>
    <property type="match status" value="1"/>
</dbReference>
<dbReference type="GO" id="GO:0046872">
    <property type="term" value="F:metal ion binding"/>
    <property type="evidence" value="ECO:0007669"/>
    <property type="project" value="UniProtKB-KW"/>
</dbReference>
<keyword evidence="10" id="KW-1185">Reference proteome</keyword>
<sequence length="360" mass="38189">MDLIFAAAGATLFSAVLVRFLIGLARNRAWYDWTDERKAHDGNIPFLGGIGISVSFFTVGLSAFFLFHYTAQGRAFSFWYMAAILAGLLLIHATGVFDDFRNIPALKKLSLQILAAGIIVAGGPVIRTIQFFGPATQISLGIFAVPFTVAWIVGMGNAVNLIDGMDGLAGGVVFIASLVLGVLAVAEGNALTALLAFTLCGAIAGFLVFNLPPAKIFMGDGGALFLGYAVAVLPILSRGGEVLPVPVLVPISLLLVPIADIVAAVIRRKSRGLPFHSADREHIHHKLQDAGLSVPQALAVIYGFCGLMAFSVLAFKLLHNGFRLAILSGAWTAVALAVIMLYRYQAADSRHQPDEVARTS</sequence>
<gene>
    <name evidence="9" type="ORF">SAMN05920897_10714</name>
</gene>
<dbReference type="OrthoDB" id="9783652at2"/>
<evidence type="ECO:0000256" key="6">
    <source>
        <dbReference type="ARBA" id="ARBA00023136"/>
    </source>
</evidence>
<evidence type="ECO:0000256" key="1">
    <source>
        <dbReference type="ARBA" id="ARBA00004651"/>
    </source>
</evidence>
<protein>
    <submittedName>
        <fullName evidence="9">UDP-GlcNAc:undecaprenyl-phosphate GlcNAc-1-phosphate transferase</fullName>
    </submittedName>
</protein>
<keyword evidence="7" id="KW-0479">Metal-binding</keyword>
<feature type="transmembrane region" description="Helical" evidence="8">
    <location>
        <begin position="6"/>
        <end position="25"/>
    </location>
</feature>
<feature type="transmembrane region" description="Helical" evidence="8">
    <location>
        <begin position="167"/>
        <end position="185"/>
    </location>
</feature>
<feature type="binding site" evidence="7">
    <location>
        <position position="220"/>
    </location>
    <ligand>
        <name>Mg(2+)</name>
        <dbReference type="ChEBI" id="CHEBI:18420"/>
    </ligand>
</feature>
<dbReference type="RefSeq" id="WP_076488450.1">
    <property type="nucleotide sequence ID" value="NZ_FTMS01000007.1"/>
</dbReference>
<dbReference type="PANTHER" id="PTHR22926:SF3">
    <property type="entry name" value="UNDECAPRENYL-PHOSPHATE ALPHA-N-ACETYLGLUCOSAMINYL 1-PHOSPHATE TRANSFERASE"/>
    <property type="match status" value="1"/>
</dbReference>
<dbReference type="GO" id="GO:0044038">
    <property type="term" value="P:cell wall macromolecule biosynthetic process"/>
    <property type="evidence" value="ECO:0007669"/>
    <property type="project" value="TreeGrafter"/>
</dbReference>
<dbReference type="AlphaFoldDB" id="A0A1N6RTR9"/>
<keyword evidence="7" id="KW-0460">Magnesium</keyword>
<keyword evidence="2" id="KW-1003">Cell membrane</keyword>
<dbReference type="GO" id="GO:0005886">
    <property type="term" value="C:plasma membrane"/>
    <property type="evidence" value="ECO:0007669"/>
    <property type="project" value="UniProtKB-SubCell"/>
</dbReference>